<dbReference type="Pfam" id="PF13449">
    <property type="entry name" value="Phytase-like"/>
    <property type="match status" value="1"/>
</dbReference>
<organism evidence="3">
    <name type="scientific">Trichodesmium erythraeum (strain IMS101)</name>
    <dbReference type="NCBI Taxonomy" id="203124"/>
    <lineage>
        <taxon>Bacteria</taxon>
        <taxon>Bacillati</taxon>
        <taxon>Cyanobacteriota</taxon>
        <taxon>Cyanophyceae</taxon>
        <taxon>Oscillatoriophycideae</taxon>
        <taxon>Oscillatoriales</taxon>
        <taxon>Microcoleaceae</taxon>
        <taxon>Trichodesmium</taxon>
    </lineage>
</organism>
<accession>Q119Z6</accession>
<dbReference type="eggNOG" id="COG4222">
    <property type="taxonomic scope" value="Bacteria"/>
</dbReference>
<feature type="transmembrane region" description="Helical" evidence="1">
    <location>
        <begin position="33"/>
        <end position="52"/>
    </location>
</feature>
<proteinExistence type="predicted"/>
<dbReference type="InterPro" id="IPR027372">
    <property type="entry name" value="Phytase-like_dom"/>
</dbReference>
<gene>
    <name evidence="3" type="ordered locus">Tery_0187</name>
</gene>
<dbReference type="AlphaFoldDB" id="Q119Z6"/>
<feature type="domain" description="Phytase-like" evidence="2">
    <location>
        <begin position="80"/>
        <end position="381"/>
    </location>
</feature>
<dbReference type="STRING" id="203124.Tery_0187"/>
<keyword evidence="1" id="KW-0472">Membrane</keyword>
<evidence type="ECO:0000259" key="2">
    <source>
        <dbReference type="Pfam" id="PF13449"/>
    </source>
</evidence>
<dbReference type="KEGG" id="ter:Tery_0187"/>
<dbReference type="PANTHER" id="PTHR37957:SF1">
    <property type="entry name" value="PHYTASE-LIKE DOMAIN-CONTAINING PROTEIN"/>
    <property type="match status" value="1"/>
</dbReference>
<reference evidence="3" key="1">
    <citation type="submission" date="2006-06" db="EMBL/GenBank/DDBJ databases">
        <title>Complete sequence of Trichodesmium erythraeum IMS101.</title>
        <authorList>
            <consortium name="US DOE Joint Genome Institute"/>
            <person name="Copeland A."/>
            <person name="Lucas S."/>
            <person name="Lapidus A."/>
            <person name="Barry K."/>
            <person name="Detter J.C."/>
            <person name="Glavina del Rio T."/>
            <person name="Hammon N."/>
            <person name="Israni S."/>
            <person name="Dalin E."/>
            <person name="Tice H."/>
            <person name="Pitluck S."/>
            <person name="Kiss H."/>
            <person name="Munk A.C."/>
            <person name="Brettin T."/>
            <person name="Bruce D."/>
            <person name="Han C."/>
            <person name="Tapia R."/>
            <person name="Gilna P."/>
            <person name="Schmutz J."/>
            <person name="Larimer F."/>
            <person name="Land M."/>
            <person name="Hauser L."/>
            <person name="Kyrpides N."/>
            <person name="Kim E."/>
            <person name="Richardson P."/>
        </authorList>
    </citation>
    <scope>NUCLEOTIDE SEQUENCE [LARGE SCALE GENOMIC DNA]</scope>
    <source>
        <strain evidence="3">IMS101</strain>
    </source>
</reference>
<name>Q119Z6_TRIEI</name>
<dbReference type="HOGENOM" id="CLU_047242_0_0_3"/>
<protein>
    <recommendedName>
        <fullName evidence="2">Phytase-like domain-containing protein</fullName>
    </recommendedName>
</protein>
<sequence>MYSNFEINYRVYIKLLCYLYEIMKNPKNQRYKYLISTLVTCLVILLITAILIKSMTQANIPKITFLGEVNFPTGLKFKNTEVGGLSGITYNQDKQIYYAISDDRSRKAAARFYTLKIDLDINKISEETVTFIDVTTLLNENSQPFPSLSIDTEGIALTGESLFISSEGDRKRQIQPFIREFSLAGKQLQNLPIPKKFLIQAKSGIRNNLALENLTITPNKKYLFTATENALIQDGVKANVSTGSPCRILQYDLIKGKPEKEFLYITEPITSKSNNSGVLKINGLVELMALDDTHLLSLERSFSLDTGNVIKLFQVDLSNADNIQKINSLNTHLTPISPAQKELLLDLSNLELISDNIEGMTFGPRLADGRRSLILVSDNNFNPLQLTQFLIFSTKL</sequence>
<dbReference type="EMBL" id="CP000393">
    <property type="protein sequence ID" value="ABG49678.1"/>
    <property type="molecule type" value="Genomic_DNA"/>
</dbReference>
<evidence type="ECO:0000256" key="1">
    <source>
        <dbReference type="SAM" id="Phobius"/>
    </source>
</evidence>
<keyword evidence="1" id="KW-1133">Transmembrane helix</keyword>
<keyword evidence="1" id="KW-0812">Transmembrane</keyword>
<evidence type="ECO:0000313" key="3">
    <source>
        <dbReference type="EMBL" id="ABG49678.1"/>
    </source>
</evidence>
<dbReference type="PANTHER" id="PTHR37957">
    <property type="entry name" value="BLR7070 PROTEIN"/>
    <property type="match status" value="1"/>
</dbReference>